<dbReference type="Proteomes" id="UP000593719">
    <property type="component" value="Chromosome"/>
</dbReference>
<feature type="chain" id="PRO_5032751415" evidence="1">
    <location>
        <begin position="24"/>
        <end position="347"/>
    </location>
</feature>
<dbReference type="InterPro" id="IPR021236">
    <property type="entry name" value="Uncharacterised_YfdX"/>
</dbReference>
<sequence length="347" mass="38920">MKKRVILSTVLAGVLLSSSALYASYNDSVSKKEERAINNPASVKGHTAAQAKVEESRSKEEFMRKMDAKYFQSDAKKEDMQRLKNVVNQEADQHRQSLQKAPKEIAQALRQTVTALKALQKRDTKTAKDALNKATKLFDTALKNNPKLTLVPVADAIEVHDFTGDAKLVKHIIKSAQDLLDDYDTQAARAILMPLEDEMVMTTQYLPMGMYPLATKEALKELNKGKAKEAFTILVTALNGIVIKTTIVPLPLITAQSLVVEASKLNKKEKEKATKLLDLAQDELEKAVYLGYTKKHAPEYKMLQKEIQNIQKEIKGKNIVAKLYEKIKKDFTSLLSKHEAESTEKKH</sequence>
<keyword evidence="1" id="KW-0732">Signal</keyword>
<dbReference type="Pfam" id="PF10938">
    <property type="entry name" value="YfdX"/>
    <property type="match status" value="1"/>
</dbReference>
<keyword evidence="3" id="KW-1185">Reference proteome</keyword>
<accession>A0A7M1AZI0</accession>
<reference evidence="2 3" key="1">
    <citation type="submission" date="2019-06" db="EMBL/GenBank/DDBJ databases">
        <title>Sulfurimonas gotlandica sp. nov., a chemoautotrophic and psychrotolerant epsilonproteobacterium isolated from a pelagic redoxcline, and an emended description of the genus Sulfurimonas.</title>
        <authorList>
            <person name="Wang S."/>
            <person name="Jiang L."/>
            <person name="Shao Z."/>
        </authorList>
    </citation>
    <scope>NUCLEOTIDE SEQUENCE [LARGE SCALE GENOMIC DNA]</scope>
    <source>
        <strain evidence="2 3">S2-6</strain>
    </source>
</reference>
<feature type="signal peptide" evidence="1">
    <location>
        <begin position="1"/>
        <end position="23"/>
    </location>
</feature>
<name>A0A7M1AZI0_9BACT</name>
<proteinExistence type="predicted"/>
<evidence type="ECO:0000256" key="1">
    <source>
        <dbReference type="SAM" id="SignalP"/>
    </source>
</evidence>
<dbReference type="EMBL" id="CP041235">
    <property type="protein sequence ID" value="QOP42917.1"/>
    <property type="molecule type" value="Genomic_DNA"/>
</dbReference>
<dbReference type="AlphaFoldDB" id="A0A7M1AZI0"/>
<gene>
    <name evidence="2" type="ORF">FJR45_02705</name>
</gene>
<organism evidence="2 3">
    <name type="scientific">Sulfurimonas sediminis</name>
    <dbReference type="NCBI Taxonomy" id="2590020"/>
    <lineage>
        <taxon>Bacteria</taxon>
        <taxon>Pseudomonadati</taxon>
        <taxon>Campylobacterota</taxon>
        <taxon>Epsilonproteobacteria</taxon>
        <taxon>Campylobacterales</taxon>
        <taxon>Sulfurimonadaceae</taxon>
        <taxon>Sulfurimonas</taxon>
    </lineage>
</organism>
<protein>
    <submittedName>
        <fullName evidence="2">YfdX family protein</fullName>
    </submittedName>
</protein>
<dbReference type="RefSeq" id="WP_193151237.1">
    <property type="nucleotide sequence ID" value="NZ_CP041235.1"/>
</dbReference>
<evidence type="ECO:0000313" key="2">
    <source>
        <dbReference type="EMBL" id="QOP42917.1"/>
    </source>
</evidence>
<evidence type="ECO:0000313" key="3">
    <source>
        <dbReference type="Proteomes" id="UP000593719"/>
    </source>
</evidence>
<dbReference type="KEGG" id="ssei:FJR45_02705"/>